<sequence>MTYQPDFVSPYNCTNDPQFPGLFKTMAILRNEALNFDLRIMSSKSAIFAVELLFQQGRVSEMDLDFVNYLSTVYDLYQLNNTVYKYNLYLDSIALPFRLIFGNFPSKCRDMPQSVAIDLVMMAVVIMLFVCQVGAICYACIQSDSLATLIHRSSGEERPARRRRR</sequence>
<protein>
    <submittedName>
        <fullName evidence="2">Uncharacterized protein</fullName>
    </submittedName>
</protein>
<evidence type="ECO:0000313" key="2">
    <source>
        <dbReference type="EMBL" id="PIC19079.1"/>
    </source>
</evidence>
<keyword evidence="3" id="KW-1185">Reference proteome</keyword>
<accession>A0A2G5SVZ5</accession>
<organism evidence="2 3">
    <name type="scientific">Caenorhabditis nigoni</name>
    <dbReference type="NCBI Taxonomy" id="1611254"/>
    <lineage>
        <taxon>Eukaryota</taxon>
        <taxon>Metazoa</taxon>
        <taxon>Ecdysozoa</taxon>
        <taxon>Nematoda</taxon>
        <taxon>Chromadorea</taxon>
        <taxon>Rhabditida</taxon>
        <taxon>Rhabditina</taxon>
        <taxon>Rhabditomorpha</taxon>
        <taxon>Rhabditoidea</taxon>
        <taxon>Rhabditidae</taxon>
        <taxon>Peloderinae</taxon>
        <taxon>Caenorhabditis</taxon>
    </lineage>
</organism>
<name>A0A2G5SVZ5_9PELO</name>
<evidence type="ECO:0000256" key="1">
    <source>
        <dbReference type="SAM" id="Phobius"/>
    </source>
</evidence>
<evidence type="ECO:0000313" key="3">
    <source>
        <dbReference type="Proteomes" id="UP000230233"/>
    </source>
</evidence>
<keyword evidence="1" id="KW-1133">Transmembrane helix</keyword>
<dbReference type="AlphaFoldDB" id="A0A2G5SVZ5"/>
<comment type="caution">
    <text evidence="2">The sequence shown here is derived from an EMBL/GenBank/DDBJ whole genome shotgun (WGS) entry which is preliminary data.</text>
</comment>
<gene>
    <name evidence="2" type="primary">Cnig_chr_X.g24751</name>
    <name evidence="2" type="ORF">B9Z55_024751</name>
</gene>
<keyword evidence="1" id="KW-0472">Membrane</keyword>
<feature type="transmembrane region" description="Helical" evidence="1">
    <location>
        <begin position="119"/>
        <end position="141"/>
    </location>
</feature>
<proteinExistence type="predicted"/>
<dbReference type="EMBL" id="PDUG01000006">
    <property type="protein sequence ID" value="PIC19079.1"/>
    <property type="molecule type" value="Genomic_DNA"/>
</dbReference>
<reference evidence="3" key="1">
    <citation type="submission" date="2017-10" db="EMBL/GenBank/DDBJ databases">
        <title>Rapid genome shrinkage in a self-fertile nematode reveals novel sperm competition proteins.</title>
        <authorList>
            <person name="Yin D."/>
            <person name="Schwarz E.M."/>
            <person name="Thomas C.G."/>
            <person name="Felde R.L."/>
            <person name="Korf I.F."/>
            <person name="Cutter A.D."/>
            <person name="Schartner C.M."/>
            <person name="Ralston E.J."/>
            <person name="Meyer B.J."/>
            <person name="Haag E.S."/>
        </authorList>
    </citation>
    <scope>NUCLEOTIDE SEQUENCE [LARGE SCALE GENOMIC DNA]</scope>
    <source>
        <strain evidence="3">JU1422</strain>
    </source>
</reference>
<dbReference type="Proteomes" id="UP000230233">
    <property type="component" value="Chromosome X"/>
</dbReference>
<keyword evidence="1" id="KW-0812">Transmembrane</keyword>